<dbReference type="Proteomes" id="UP000594261">
    <property type="component" value="Chromosome 9"/>
</dbReference>
<dbReference type="InParanoid" id="A0A7N2RA80"/>
<proteinExistence type="predicted"/>
<evidence type="ECO:0000313" key="1">
    <source>
        <dbReference type="EnsemblPlants" id="QL09p003573:mrna"/>
    </source>
</evidence>
<dbReference type="EMBL" id="LRBV02000009">
    <property type="status" value="NOT_ANNOTATED_CDS"/>
    <property type="molecule type" value="Genomic_DNA"/>
</dbReference>
<protein>
    <submittedName>
        <fullName evidence="1">Uncharacterized protein</fullName>
    </submittedName>
</protein>
<accession>A0A7N2RA80</accession>
<keyword evidence="2" id="KW-1185">Reference proteome</keyword>
<reference evidence="1" key="2">
    <citation type="submission" date="2021-01" db="UniProtKB">
        <authorList>
            <consortium name="EnsemblPlants"/>
        </authorList>
    </citation>
    <scope>IDENTIFICATION</scope>
</reference>
<evidence type="ECO:0000313" key="2">
    <source>
        <dbReference type="Proteomes" id="UP000594261"/>
    </source>
</evidence>
<dbReference type="Gramene" id="QL09p003573:mrna">
    <property type="protein sequence ID" value="QL09p003573:mrna"/>
    <property type="gene ID" value="QL09p003573"/>
</dbReference>
<dbReference type="AlphaFoldDB" id="A0A7N2RA80"/>
<sequence length="117" mass="13069">MGRIFIGGFQLRLWLLDVHKHFCQSDCKSGHCRSHDSSFVLLEESAGNIQGEYVNLGAYYLVESPVGAALVFLVCPTSFGLDLERGPIVKAFLVARGTSFTNWRKTIISTKKIFLSR</sequence>
<name>A0A7N2RA80_QUELO</name>
<reference evidence="1 2" key="1">
    <citation type="journal article" date="2016" name="G3 (Bethesda)">
        <title>First Draft Assembly and Annotation of the Genome of a California Endemic Oak Quercus lobata Nee (Fagaceae).</title>
        <authorList>
            <person name="Sork V.L."/>
            <person name="Fitz-Gibbon S.T."/>
            <person name="Puiu D."/>
            <person name="Crepeau M."/>
            <person name="Gugger P.F."/>
            <person name="Sherman R."/>
            <person name="Stevens K."/>
            <person name="Langley C.H."/>
            <person name="Pellegrini M."/>
            <person name="Salzberg S.L."/>
        </authorList>
    </citation>
    <scope>NUCLEOTIDE SEQUENCE [LARGE SCALE GENOMIC DNA]</scope>
    <source>
        <strain evidence="1 2">cv. SW786</strain>
    </source>
</reference>
<dbReference type="EnsemblPlants" id="QL09p003573:mrna">
    <property type="protein sequence ID" value="QL09p003573:mrna"/>
    <property type="gene ID" value="QL09p003573"/>
</dbReference>
<organism evidence="1 2">
    <name type="scientific">Quercus lobata</name>
    <name type="common">Valley oak</name>
    <dbReference type="NCBI Taxonomy" id="97700"/>
    <lineage>
        <taxon>Eukaryota</taxon>
        <taxon>Viridiplantae</taxon>
        <taxon>Streptophyta</taxon>
        <taxon>Embryophyta</taxon>
        <taxon>Tracheophyta</taxon>
        <taxon>Spermatophyta</taxon>
        <taxon>Magnoliopsida</taxon>
        <taxon>eudicotyledons</taxon>
        <taxon>Gunneridae</taxon>
        <taxon>Pentapetalae</taxon>
        <taxon>rosids</taxon>
        <taxon>fabids</taxon>
        <taxon>Fagales</taxon>
        <taxon>Fagaceae</taxon>
        <taxon>Quercus</taxon>
    </lineage>
</organism>